<dbReference type="STRING" id="1229783.C273_05350"/>
<dbReference type="NCBIfam" id="TIGR01683">
    <property type="entry name" value="thiS"/>
    <property type="match status" value="1"/>
</dbReference>
<dbReference type="PANTHER" id="PTHR34472">
    <property type="entry name" value="SULFUR CARRIER PROTEIN THIS"/>
    <property type="match status" value="1"/>
</dbReference>
<reference evidence="1 2" key="1">
    <citation type="journal article" date="2013" name="Genome Announc.">
        <title>Genome Sequence of Staphylococcus massiliensis Strain S46, Isolated from the Surface of Healthy Human Skin.</title>
        <authorList>
            <person name="Srivastav R."/>
            <person name="Singh A."/>
            <person name="Jangir P.K."/>
            <person name="Kumari C."/>
            <person name="Muduli S."/>
            <person name="Sharma R."/>
        </authorList>
    </citation>
    <scope>NUCLEOTIDE SEQUENCE [LARGE SCALE GENOMIC DNA]</scope>
    <source>
        <strain evidence="1 2">S46</strain>
    </source>
</reference>
<dbReference type="SUPFAM" id="SSF54285">
    <property type="entry name" value="MoaD/ThiS"/>
    <property type="match status" value="1"/>
</dbReference>
<dbReference type="InterPro" id="IPR012675">
    <property type="entry name" value="Beta-grasp_dom_sf"/>
</dbReference>
<comment type="caution">
    <text evidence="1">The sequence shown here is derived from an EMBL/GenBank/DDBJ whole genome shotgun (WGS) entry which is preliminary data.</text>
</comment>
<evidence type="ECO:0000313" key="2">
    <source>
        <dbReference type="Proteomes" id="UP000009885"/>
    </source>
</evidence>
<sequence length="66" mass="7631">MKVQVNGETHEFQEGTTISDIIDHFNIESKRMAVELNEQVIKRSEWSERKIEPNDKLELLEFVGGG</sequence>
<dbReference type="InterPro" id="IPR010035">
    <property type="entry name" value="Thi_S"/>
</dbReference>
<dbReference type="RefSeq" id="WP_009036520.1">
    <property type="nucleotide sequence ID" value="NZ_AMSQ01000006.1"/>
</dbReference>
<dbReference type="Proteomes" id="UP000009885">
    <property type="component" value="Unassembled WGS sequence"/>
</dbReference>
<organism evidence="1 2">
    <name type="scientific">Staphylococcus massiliensis S46</name>
    <dbReference type="NCBI Taxonomy" id="1229783"/>
    <lineage>
        <taxon>Bacteria</taxon>
        <taxon>Bacillati</taxon>
        <taxon>Bacillota</taxon>
        <taxon>Bacilli</taxon>
        <taxon>Bacillales</taxon>
        <taxon>Staphylococcaceae</taxon>
        <taxon>Staphylococcus</taxon>
    </lineage>
</organism>
<dbReference type="Pfam" id="PF02597">
    <property type="entry name" value="ThiS"/>
    <property type="match status" value="1"/>
</dbReference>
<accession>K9B1A0</accession>
<dbReference type="PANTHER" id="PTHR34472:SF1">
    <property type="entry name" value="SULFUR CARRIER PROTEIN THIS"/>
    <property type="match status" value="1"/>
</dbReference>
<dbReference type="eggNOG" id="COG2104">
    <property type="taxonomic scope" value="Bacteria"/>
</dbReference>
<evidence type="ECO:0000313" key="1">
    <source>
        <dbReference type="EMBL" id="EKU48607.1"/>
    </source>
</evidence>
<dbReference type="CDD" id="cd00565">
    <property type="entry name" value="Ubl_ThiS"/>
    <property type="match status" value="1"/>
</dbReference>
<dbReference type="OrthoDB" id="9798559at2"/>
<proteinExistence type="predicted"/>
<dbReference type="InterPro" id="IPR016155">
    <property type="entry name" value="Mopterin_synth/thiamin_S_b"/>
</dbReference>
<protein>
    <submittedName>
        <fullName evidence="1">Thiamine biosynthesis protein ThiS</fullName>
    </submittedName>
</protein>
<dbReference type="InterPro" id="IPR003749">
    <property type="entry name" value="ThiS/MoaD-like"/>
</dbReference>
<gene>
    <name evidence="1" type="ORF">C273_05350</name>
</gene>
<keyword evidence="2" id="KW-1185">Reference proteome</keyword>
<dbReference type="PATRIC" id="fig|1229783.3.peg.1081"/>
<dbReference type="AlphaFoldDB" id="K9B1A0"/>
<name>K9B1A0_9STAP</name>
<dbReference type="EMBL" id="AMSQ01000006">
    <property type="protein sequence ID" value="EKU48607.1"/>
    <property type="molecule type" value="Genomic_DNA"/>
</dbReference>
<dbReference type="Gene3D" id="3.10.20.30">
    <property type="match status" value="1"/>
</dbReference>